<dbReference type="AlphaFoldDB" id="A0A6A5SYY9"/>
<protein>
    <submittedName>
        <fullName evidence="1">Uncharacterized protein</fullName>
    </submittedName>
</protein>
<dbReference type="EMBL" id="ML976013">
    <property type="protein sequence ID" value="KAF1944892.1"/>
    <property type="molecule type" value="Genomic_DNA"/>
</dbReference>
<evidence type="ECO:0000313" key="2">
    <source>
        <dbReference type="Proteomes" id="UP000800038"/>
    </source>
</evidence>
<dbReference type="Proteomes" id="UP000800038">
    <property type="component" value="Unassembled WGS sequence"/>
</dbReference>
<gene>
    <name evidence="1" type="ORF">EJ02DRAFT_71632</name>
</gene>
<name>A0A6A5SYY9_9PLEO</name>
<keyword evidence="2" id="KW-1185">Reference proteome</keyword>
<organism evidence="1 2">
    <name type="scientific">Clathrospora elynae</name>
    <dbReference type="NCBI Taxonomy" id="706981"/>
    <lineage>
        <taxon>Eukaryota</taxon>
        <taxon>Fungi</taxon>
        <taxon>Dikarya</taxon>
        <taxon>Ascomycota</taxon>
        <taxon>Pezizomycotina</taxon>
        <taxon>Dothideomycetes</taxon>
        <taxon>Pleosporomycetidae</taxon>
        <taxon>Pleosporales</taxon>
        <taxon>Diademaceae</taxon>
        <taxon>Clathrospora</taxon>
    </lineage>
</organism>
<evidence type="ECO:0000313" key="1">
    <source>
        <dbReference type="EMBL" id="KAF1944892.1"/>
    </source>
</evidence>
<proteinExistence type="predicted"/>
<accession>A0A6A5SYY9</accession>
<reference evidence="1" key="1">
    <citation type="journal article" date="2020" name="Stud. Mycol.">
        <title>101 Dothideomycetes genomes: a test case for predicting lifestyles and emergence of pathogens.</title>
        <authorList>
            <person name="Haridas S."/>
            <person name="Albert R."/>
            <person name="Binder M."/>
            <person name="Bloem J."/>
            <person name="Labutti K."/>
            <person name="Salamov A."/>
            <person name="Andreopoulos B."/>
            <person name="Baker S."/>
            <person name="Barry K."/>
            <person name="Bills G."/>
            <person name="Bluhm B."/>
            <person name="Cannon C."/>
            <person name="Castanera R."/>
            <person name="Culley D."/>
            <person name="Daum C."/>
            <person name="Ezra D."/>
            <person name="Gonzalez J."/>
            <person name="Henrissat B."/>
            <person name="Kuo A."/>
            <person name="Liang C."/>
            <person name="Lipzen A."/>
            <person name="Lutzoni F."/>
            <person name="Magnuson J."/>
            <person name="Mondo S."/>
            <person name="Nolan M."/>
            <person name="Ohm R."/>
            <person name="Pangilinan J."/>
            <person name="Park H.-J."/>
            <person name="Ramirez L."/>
            <person name="Alfaro M."/>
            <person name="Sun H."/>
            <person name="Tritt A."/>
            <person name="Yoshinaga Y."/>
            <person name="Zwiers L.-H."/>
            <person name="Turgeon B."/>
            <person name="Goodwin S."/>
            <person name="Spatafora J."/>
            <person name="Crous P."/>
            <person name="Grigoriev I."/>
        </authorList>
    </citation>
    <scope>NUCLEOTIDE SEQUENCE</scope>
    <source>
        <strain evidence="1">CBS 161.51</strain>
    </source>
</reference>
<sequence>MGLSGVVLASFHPAQTGLSTYLGTPGCSVRVPPDRCHRGSSRLQWSWMAPAPSHTMHVWVPRFLHSWQPLPLQTSHFVVPFPLHVGQSFIFGVDWLIGSSGRKRYPCVSLVWQEGLS</sequence>